<feature type="region of interest" description="Disordered" evidence="3">
    <location>
        <begin position="391"/>
        <end position="423"/>
    </location>
</feature>
<dbReference type="SUPFAM" id="SSF47954">
    <property type="entry name" value="Cyclin-like"/>
    <property type="match status" value="2"/>
</dbReference>
<feature type="region of interest" description="Disordered" evidence="3">
    <location>
        <begin position="292"/>
        <end position="326"/>
    </location>
</feature>
<dbReference type="Gene3D" id="1.10.472.10">
    <property type="entry name" value="Cyclin-like"/>
    <property type="match status" value="2"/>
</dbReference>
<proteinExistence type="inferred from homology"/>
<evidence type="ECO:0000256" key="3">
    <source>
        <dbReference type="SAM" id="MobiDB-lite"/>
    </source>
</evidence>
<dbReference type="InterPro" id="IPR036915">
    <property type="entry name" value="Cyclin-like_sf"/>
</dbReference>
<dbReference type="SMART" id="SM00385">
    <property type="entry name" value="CYCLIN"/>
    <property type="match status" value="1"/>
</dbReference>
<feature type="compositionally biased region" description="Low complexity" evidence="3">
    <location>
        <begin position="395"/>
        <end position="423"/>
    </location>
</feature>
<feature type="domain" description="Cyclin-like" evidence="4">
    <location>
        <begin position="109"/>
        <end position="194"/>
    </location>
</feature>
<dbReference type="InterPro" id="IPR006671">
    <property type="entry name" value="Cyclin_N"/>
</dbReference>
<feature type="region of interest" description="Disordered" evidence="3">
    <location>
        <begin position="1"/>
        <end position="25"/>
    </location>
</feature>
<feature type="compositionally biased region" description="Acidic residues" evidence="3">
    <location>
        <begin position="309"/>
        <end position="319"/>
    </location>
</feature>
<organism evidence="5 6">
    <name type="scientific">[Candida] anglica</name>
    <dbReference type="NCBI Taxonomy" id="148631"/>
    <lineage>
        <taxon>Eukaryota</taxon>
        <taxon>Fungi</taxon>
        <taxon>Dikarya</taxon>
        <taxon>Ascomycota</taxon>
        <taxon>Saccharomycotina</taxon>
        <taxon>Pichiomycetes</taxon>
        <taxon>Debaryomycetaceae</taxon>
        <taxon>Kurtzmaniella</taxon>
    </lineage>
</organism>
<protein>
    <submittedName>
        <fullName evidence="5">Cyclin Ccl1p</fullName>
    </submittedName>
</protein>
<dbReference type="InterPro" id="IPR043198">
    <property type="entry name" value="Cyclin/Ssn8"/>
</dbReference>
<dbReference type="InterPro" id="IPR031658">
    <property type="entry name" value="Cyclin_C_2"/>
</dbReference>
<dbReference type="CDD" id="cd20524">
    <property type="entry name" value="CYCLIN_CCNH_rpt1"/>
    <property type="match status" value="1"/>
</dbReference>
<dbReference type="InterPro" id="IPR013763">
    <property type="entry name" value="Cyclin-like_dom"/>
</dbReference>
<dbReference type="Pfam" id="PF00134">
    <property type="entry name" value="Cyclin_N"/>
    <property type="match status" value="1"/>
</dbReference>
<accession>A0ABP0EHV0</accession>
<sequence length="423" mass="48058">MTTTGTNGTSVVPVPNEEHDASTKKSVPVTADDLYRRSTQYLIWSFTQEELDKMRLKVHKQGIKEARIKFDKAGKDQSNPDFEKYASQLTADALLDPPSLEEESKFLSYYVKNVIDTADYFRMPTQVKATAASFFKKFYLVHSIMEYHPKHILYTCLFLAAKSENYFMSIESFTKPLPNTEPSHVLDLEFIVLSSLKFTLLVHHPFRPLYGLFLDAQAVLLHPSPLMYDVNVDTLGALYDKSKKWLVDHAVLSDVSLLFTPPQIALAAMYDIDKRITDRYLKRKFLKDEQEGQDVDEEEKSVKVKQEEGEGSTNEDVEMKDENEKEVKIETPTNSTTHTKREEYELLVRTIRKCIRKAKEFQSPSREESTAIDKKCYFVLNPERLIKRKIKQLNTPPAASAAASPAPSATPAPAASTAPTLGI</sequence>
<keyword evidence="1 2" id="KW-0195">Cyclin</keyword>
<evidence type="ECO:0000313" key="6">
    <source>
        <dbReference type="Proteomes" id="UP001497600"/>
    </source>
</evidence>
<feature type="compositionally biased region" description="Polar residues" evidence="3">
    <location>
        <begin position="1"/>
        <end position="10"/>
    </location>
</feature>
<reference evidence="5 6" key="1">
    <citation type="submission" date="2024-01" db="EMBL/GenBank/DDBJ databases">
        <authorList>
            <consortium name="Genoscope - CEA"/>
            <person name="William W."/>
        </authorList>
    </citation>
    <scope>NUCLEOTIDE SEQUENCE [LARGE SCALE GENOMIC DNA]</scope>
    <source>
        <strain evidence="5 6">29B2s-10</strain>
    </source>
</reference>
<evidence type="ECO:0000313" key="5">
    <source>
        <dbReference type="EMBL" id="CAK7908931.1"/>
    </source>
</evidence>
<dbReference type="PANTHER" id="PTHR10026">
    <property type="entry name" value="CYCLIN"/>
    <property type="match status" value="1"/>
</dbReference>
<dbReference type="Pfam" id="PF16899">
    <property type="entry name" value="Cyclin_C_2"/>
    <property type="match status" value="1"/>
</dbReference>
<evidence type="ECO:0000256" key="1">
    <source>
        <dbReference type="ARBA" id="ARBA00023127"/>
    </source>
</evidence>
<dbReference type="CDD" id="cd20525">
    <property type="entry name" value="CYCLIN_CCNH_rpt2"/>
    <property type="match status" value="1"/>
</dbReference>
<name>A0ABP0EHV0_9ASCO</name>
<gene>
    <name evidence="5" type="primary">CCL1</name>
    <name evidence="5" type="ORF">CAAN4_E12464</name>
</gene>
<keyword evidence="6" id="KW-1185">Reference proteome</keyword>
<comment type="similarity">
    <text evidence="2">Belongs to the cyclin family.</text>
</comment>
<dbReference type="EMBL" id="OZ004257">
    <property type="protein sequence ID" value="CAK7908931.1"/>
    <property type="molecule type" value="Genomic_DNA"/>
</dbReference>
<dbReference type="Proteomes" id="UP001497600">
    <property type="component" value="Chromosome E"/>
</dbReference>
<evidence type="ECO:0000259" key="4">
    <source>
        <dbReference type="SMART" id="SM00385"/>
    </source>
</evidence>
<evidence type="ECO:0000256" key="2">
    <source>
        <dbReference type="RuleBase" id="RU000383"/>
    </source>
</evidence>